<dbReference type="Proteomes" id="UP000295444">
    <property type="component" value="Unassembled WGS sequence"/>
</dbReference>
<proteinExistence type="predicted"/>
<feature type="transmembrane region" description="Helical" evidence="1">
    <location>
        <begin position="479"/>
        <end position="497"/>
    </location>
</feature>
<evidence type="ECO:0000313" key="3">
    <source>
        <dbReference type="Proteomes" id="UP000295444"/>
    </source>
</evidence>
<dbReference type="RefSeq" id="WP_133852267.1">
    <property type="nucleotide sequence ID" value="NZ_SNXZ01000005.1"/>
</dbReference>
<evidence type="ECO:0000256" key="1">
    <source>
        <dbReference type="SAM" id="Phobius"/>
    </source>
</evidence>
<feature type="transmembrane region" description="Helical" evidence="1">
    <location>
        <begin position="402"/>
        <end position="420"/>
    </location>
</feature>
<gene>
    <name evidence="2" type="ORF">EV186_10579</name>
</gene>
<organism evidence="2 3">
    <name type="scientific">Labedaea rhizosphaerae</name>
    <dbReference type="NCBI Taxonomy" id="598644"/>
    <lineage>
        <taxon>Bacteria</taxon>
        <taxon>Bacillati</taxon>
        <taxon>Actinomycetota</taxon>
        <taxon>Actinomycetes</taxon>
        <taxon>Pseudonocardiales</taxon>
        <taxon>Pseudonocardiaceae</taxon>
        <taxon>Labedaea</taxon>
    </lineage>
</organism>
<dbReference type="EMBL" id="SNXZ01000005">
    <property type="protein sequence ID" value="TDP94847.1"/>
    <property type="molecule type" value="Genomic_DNA"/>
</dbReference>
<feature type="transmembrane region" description="Helical" evidence="1">
    <location>
        <begin position="440"/>
        <end position="458"/>
    </location>
</feature>
<feature type="transmembrane region" description="Helical" evidence="1">
    <location>
        <begin position="249"/>
        <end position="271"/>
    </location>
</feature>
<reference evidence="2 3" key="1">
    <citation type="submission" date="2019-03" db="EMBL/GenBank/DDBJ databases">
        <title>Genomic Encyclopedia of Type Strains, Phase IV (KMG-IV): sequencing the most valuable type-strain genomes for metagenomic binning, comparative biology and taxonomic classification.</title>
        <authorList>
            <person name="Goeker M."/>
        </authorList>
    </citation>
    <scope>NUCLEOTIDE SEQUENCE [LARGE SCALE GENOMIC DNA]</scope>
    <source>
        <strain evidence="2 3">DSM 45361</strain>
    </source>
</reference>
<feature type="transmembrane region" description="Helical" evidence="1">
    <location>
        <begin position="100"/>
        <end position="121"/>
    </location>
</feature>
<feature type="transmembrane region" description="Helical" evidence="1">
    <location>
        <begin position="6"/>
        <end position="25"/>
    </location>
</feature>
<feature type="transmembrane region" description="Helical" evidence="1">
    <location>
        <begin position="188"/>
        <end position="211"/>
    </location>
</feature>
<keyword evidence="3" id="KW-1185">Reference proteome</keyword>
<feature type="transmembrane region" description="Helical" evidence="1">
    <location>
        <begin position="278"/>
        <end position="293"/>
    </location>
</feature>
<keyword evidence="1" id="KW-1133">Transmembrane helix</keyword>
<comment type="caution">
    <text evidence="2">The sequence shown here is derived from an EMBL/GenBank/DDBJ whole genome shotgun (WGS) entry which is preliminary data.</text>
</comment>
<dbReference type="InterPro" id="IPR046671">
    <property type="entry name" value="DUF6541"/>
</dbReference>
<feature type="transmembrane region" description="Helical" evidence="1">
    <location>
        <begin position="59"/>
        <end position="80"/>
    </location>
</feature>
<protein>
    <submittedName>
        <fullName evidence="2">Uncharacterized protein</fullName>
    </submittedName>
</protein>
<dbReference type="AlphaFoldDB" id="A0A4R6S6M6"/>
<feature type="transmembrane region" description="Helical" evidence="1">
    <location>
        <begin position="327"/>
        <end position="345"/>
    </location>
</feature>
<keyword evidence="1" id="KW-0812">Transmembrane</keyword>
<dbReference type="OrthoDB" id="3169698at2"/>
<keyword evidence="1" id="KW-0472">Membrane</keyword>
<feature type="transmembrane region" description="Helical" evidence="1">
    <location>
        <begin position="299"/>
        <end position="315"/>
    </location>
</feature>
<sequence>MTWWQLSPIVLCAAVIVFLPGYALGRCWGLRGLVAAGAAAPVSVGVTAGMAVLCPVLGLRWSVWPVLAASVLAALGGLAVRRFAPAAFGSRPAAPLRARWTLVVHAGAVLIPAVLLTRGLVRLIGGPDNISQAWDNLFHLNAIRSVLDTGSGSSLTLGELGASDRVHPYPAAWHDLVSLVVQVTGTSIPAAVTAVTIVVAALVWPVSCIFLTTRVTGTRPVPVLLAGGLAAVFGAFPYQLLYFGPLYPFFLAVALLPAVLALVAMAAGVGARHGTPRWLLVLTLVPAAAGLALAHPSEFLALAVFSVPVLVVAIIRYRRHATGARRWIPVALLAGYLAAGAVVWAEVRPSADGSHWQPVQTLSQAIGEVLTVGTMKLGPTWVVLALTVVAAGLALRRQVSWWVLGGYLIAAALYVATSAGKPGRVRSFLAGIWYDDPHRLAAQLPVFAVVLCTIAAAWSCTRLRAAMTLRFPDRARLSAPLVAVLAFVVAAGIGVAGQRSSVNSAIGTGGNVFQRSDMLSPDERALLARLDRTVPIGDTVIGNPWSGASFSYALADRRALILQYGTKVPAKTQFVLDHLPELRTDPAVCAAVRAQRSWFVLDFGGPQYLGMNAHYRAIDTAAVNSGLTVVDHQGAATLYLVTGCRSGR</sequence>
<dbReference type="Pfam" id="PF20176">
    <property type="entry name" value="DUF6541"/>
    <property type="match status" value="1"/>
</dbReference>
<feature type="transmembrane region" description="Helical" evidence="1">
    <location>
        <begin position="378"/>
        <end position="395"/>
    </location>
</feature>
<name>A0A4R6S6M6_LABRH</name>
<feature type="transmembrane region" description="Helical" evidence="1">
    <location>
        <begin position="32"/>
        <end position="53"/>
    </location>
</feature>
<feature type="transmembrane region" description="Helical" evidence="1">
    <location>
        <begin position="223"/>
        <end position="243"/>
    </location>
</feature>
<evidence type="ECO:0000313" key="2">
    <source>
        <dbReference type="EMBL" id="TDP94847.1"/>
    </source>
</evidence>
<accession>A0A4R6S6M6</accession>